<dbReference type="AlphaFoldDB" id="A0A9J5XC28"/>
<protein>
    <recommendedName>
        <fullName evidence="1">F-box domain-containing protein</fullName>
    </recommendedName>
</protein>
<dbReference type="InterPro" id="IPR005174">
    <property type="entry name" value="KIB1-4_b-propeller"/>
</dbReference>
<evidence type="ECO:0000313" key="3">
    <source>
        <dbReference type="Proteomes" id="UP000824120"/>
    </source>
</evidence>
<sequence>MAAGWAGLPNDLLVLIAKRAKVMEDYIAFRGVCTSWRMASPKDNFNVVSPQFPLLMLPQKDDDYREFYSLSKGKVSRKLYLPEAKGRECFPSHQVGWLLTQSFDGENVNLLNPFSRTHIQLPNQFALIDEDEELIEQEEYNYIRNAILSANPSFTSDYVLVIAYNTDVNHLAFWRPGDINWNKFRIVDRVGGVSDMIYFKGQFYLVTWSGAIGIIDFQGPNSVPESNIIYLNDDNKLFQQHSTQFYLVDVNDALLLVTRFGTRRSNTSRALETVKFELYELDVVKGNMKELNNLGDSTIFVGCNGATSIDSTKFTGVIKPNHIYFTDDWFDQNYHLECGGGKDMGCYNLEDGNIESFYPELSLRLNNDLLVEIAKRVKVIENFIVFGCVCNSWRTVSTKDNFDVLSPQLPLLMLPQKDDYREFYFLSKGKISWRLYLPEAKGRECFPSHQMGWFSTQSLDVGEDLEYPYIINAILSANPSFISDYVLVISYHTYVEQFAFWRPGDINWTQINLTRTYGGVYNTRANFILLLGPLN</sequence>
<dbReference type="InterPro" id="IPR050942">
    <property type="entry name" value="F-box_BR-signaling"/>
</dbReference>
<dbReference type="InterPro" id="IPR001810">
    <property type="entry name" value="F-box_dom"/>
</dbReference>
<accession>A0A9J5XC28</accession>
<comment type="caution">
    <text evidence="2">The sequence shown here is derived from an EMBL/GenBank/DDBJ whole genome shotgun (WGS) entry which is preliminary data.</text>
</comment>
<dbReference type="SMART" id="SM00256">
    <property type="entry name" value="FBOX"/>
    <property type="match status" value="2"/>
</dbReference>
<evidence type="ECO:0000313" key="2">
    <source>
        <dbReference type="EMBL" id="KAG5584432.1"/>
    </source>
</evidence>
<evidence type="ECO:0000259" key="1">
    <source>
        <dbReference type="SMART" id="SM00256"/>
    </source>
</evidence>
<reference evidence="2 3" key="1">
    <citation type="submission" date="2020-09" db="EMBL/GenBank/DDBJ databases">
        <title>De no assembly of potato wild relative species, Solanum commersonii.</title>
        <authorList>
            <person name="Cho K."/>
        </authorList>
    </citation>
    <scope>NUCLEOTIDE SEQUENCE [LARGE SCALE GENOMIC DNA]</scope>
    <source>
        <strain evidence="2">LZ3.2</strain>
        <tissue evidence="2">Leaf</tissue>
    </source>
</reference>
<dbReference type="OrthoDB" id="642536at2759"/>
<dbReference type="PANTHER" id="PTHR44259">
    <property type="entry name" value="OS07G0183000 PROTEIN-RELATED"/>
    <property type="match status" value="1"/>
</dbReference>
<proteinExistence type="predicted"/>
<feature type="domain" description="F-box" evidence="1">
    <location>
        <begin position="365"/>
        <end position="406"/>
    </location>
</feature>
<dbReference type="Pfam" id="PF03478">
    <property type="entry name" value="Beta-prop_KIB1-4"/>
    <property type="match status" value="2"/>
</dbReference>
<organism evidence="2 3">
    <name type="scientific">Solanum commersonii</name>
    <name type="common">Commerson's wild potato</name>
    <name type="synonym">Commerson's nightshade</name>
    <dbReference type="NCBI Taxonomy" id="4109"/>
    <lineage>
        <taxon>Eukaryota</taxon>
        <taxon>Viridiplantae</taxon>
        <taxon>Streptophyta</taxon>
        <taxon>Embryophyta</taxon>
        <taxon>Tracheophyta</taxon>
        <taxon>Spermatophyta</taxon>
        <taxon>Magnoliopsida</taxon>
        <taxon>eudicotyledons</taxon>
        <taxon>Gunneridae</taxon>
        <taxon>Pentapetalae</taxon>
        <taxon>asterids</taxon>
        <taxon>lamiids</taxon>
        <taxon>Solanales</taxon>
        <taxon>Solanaceae</taxon>
        <taxon>Solanoideae</taxon>
        <taxon>Solaneae</taxon>
        <taxon>Solanum</taxon>
    </lineage>
</organism>
<name>A0A9J5XC28_SOLCO</name>
<keyword evidence="3" id="KW-1185">Reference proteome</keyword>
<gene>
    <name evidence="2" type="ORF">H5410_044866</name>
</gene>
<dbReference type="Pfam" id="PF00646">
    <property type="entry name" value="F-box"/>
    <property type="match status" value="2"/>
</dbReference>
<dbReference type="EMBL" id="JACXVP010000009">
    <property type="protein sequence ID" value="KAG5584432.1"/>
    <property type="molecule type" value="Genomic_DNA"/>
</dbReference>
<feature type="domain" description="F-box" evidence="1">
    <location>
        <begin position="8"/>
        <end position="49"/>
    </location>
</feature>
<dbReference type="PANTHER" id="PTHR44259:SF52">
    <property type="entry name" value="UBIQUITIN-PROTEIN LIGASE"/>
    <property type="match status" value="1"/>
</dbReference>
<dbReference type="Proteomes" id="UP000824120">
    <property type="component" value="Chromosome 9"/>
</dbReference>